<evidence type="ECO:0000256" key="1">
    <source>
        <dbReference type="SAM" id="MobiDB-lite"/>
    </source>
</evidence>
<reference evidence="2 3" key="1">
    <citation type="submission" date="2020-08" db="EMBL/GenBank/DDBJ databases">
        <title>Genomic Encyclopedia of Type Strains, Phase III (KMG-III): the genomes of soil and plant-associated and newly described type strains.</title>
        <authorList>
            <person name="Whitman W."/>
        </authorList>
    </citation>
    <scope>NUCLEOTIDE SEQUENCE [LARGE SCALE GENOMIC DNA]</scope>
    <source>
        <strain evidence="2 3">CECT 8577</strain>
    </source>
</reference>
<name>A0A839S6Q9_9PSEU</name>
<dbReference type="RefSeq" id="WP_183658387.1">
    <property type="nucleotide sequence ID" value="NZ_JACHWU010000006.1"/>
</dbReference>
<feature type="region of interest" description="Disordered" evidence="1">
    <location>
        <begin position="87"/>
        <end position="114"/>
    </location>
</feature>
<proteinExistence type="predicted"/>
<dbReference type="EMBL" id="JACHWU010000006">
    <property type="protein sequence ID" value="MBB3053044.1"/>
    <property type="molecule type" value="Genomic_DNA"/>
</dbReference>
<accession>A0A839S6Q9</accession>
<comment type="caution">
    <text evidence="2">The sequence shown here is derived from an EMBL/GenBank/DDBJ whole genome shotgun (WGS) entry which is preliminary data.</text>
</comment>
<keyword evidence="3" id="KW-1185">Reference proteome</keyword>
<evidence type="ECO:0000313" key="2">
    <source>
        <dbReference type="EMBL" id="MBB3053044.1"/>
    </source>
</evidence>
<organism evidence="2 3">
    <name type="scientific">Prauserella isguenensis</name>
    <dbReference type="NCBI Taxonomy" id="1470180"/>
    <lineage>
        <taxon>Bacteria</taxon>
        <taxon>Bacillati</taxon>
        <taxon>Actinomycetota</taxon>
        <taxon>Actinomycetes</taxon>
        <taxon>Pseudonocardiales</taxon>
        <taxon>Pseudonocardiaceae</taxon>
        <taxon>Prauserella</taxon>
    </lineage>
</organism>
<dbReference type="AlphaFoldDB" id="A0A839S6Q9"/>
<gene>
    <name evidence="2" type="ORF">FHS23_004087</name>
</gene>
<dbReference type="Proteomes" id="UP000550714">
    <property type="component" value="Unassembled WGS sequence"/>
</dbReference>
<evidence type="ECO:0000313" key="3">
    <source>
        <dbReference type="Proteomes" id="UP000550714"/>
    </source>
</evidence>
<feature type="compositionally biased region" description="Basic and acidic residues" evidence="1">
    <location>
        <begin position="104"/>
        <end position="114"/>
    </location>
</feature>
<sequence>MPGANVQLRTCRERMPSRRAPGEPMTRTELAEAVNDYLWQSTGRRSQLDGHTIARYERGAVRWPSAHYRSGLRHVLDADTDAELGFHPTPRGNSYRVGDSNAPEDQHQRAAPRVHDDAPIDAFISDLRRVLERYDMPDDAPVRPLEQLREAVRSVVRWRLNSEYALLAHYVPTLIRELTTATFSATGSARCELMVMLAQTYRAADAIADKFGFVDLSARIITLMRWAASASGHGLTIGMASYVRAETFFATTQFDHARRMLTTAANDLGSGSAPAGHAVYGALHMRAAVAAARAGSPRQADDHLIEASDVARHVPEGLYAGTAFGPGSVRIHRLTLALDLSDLGAALSVAAGWSPPETVPAERRSHYYIDLARAQHQAGRPLEARDALAVARRLAPEHVRVHTQAKALTAALSAR</sequence>
<protein>
    <submittedName>
        <fullName evidence="2">Uncharacterized protein</fullName>
    </submittedName>
</protein>